<dbReference type="InterPro" id="IPR036388">
    <property type="entry name" value="WH-like_DNA-bd_sf"/>
</dbReference>
<comment type="function">
    <text evidence="1">Transcriptional repressor of xylose-utilizing enzymes.</text>
</comment>
<dbReference type="PANTHER" id="PTHR18964">
    <property type="entry name" value="ROK (REPRESSOR, ORF, KINASE) FAMILY"/>
    <property type="match status" value="1"/>
</dbReference>
<evidence type="ECO:0000256" key="2">
    <source>
        <dbReference type="ARBA" id="ARBA00006479"/>
    </source>
</evidence>
<dbReference type="Gene3D" id="3.30.420.40">
    <property type="match status" value="2"/>
</dbReference>
<proteinExistence type="inferred from homology"/>
<dbReference type="PROSITE" id="PS01125">
    <property type="entry name" value="ROK"/>
    <property type="match status" value="1"/>
</dbReference>
<reference evidence="4 5" key="1">
    <citation type="submission" date="2024-08" db="EMBL/GenBank/DDBJ databases">
        <authorList>
            <person name="Arias E."/>
        </authorList>
    </citation>
    <scope>NUCLEOTIDE SEQUENCE [LARGE SCALE GENOMIC DNA]</scope>
    <source>
        <strain evidence="4 5">FAM 25317</strain>
    </source>
</reference>
<evidence type="ECO:0000313" key="5">
    <source>
        <dbReference type="Proteomes" id="UP001625389"/>
    </source>
</evidence>
<keyword evidence="5" id="KW-1185">Reference proteome</keyword>
<dbReference type="InterPro" id="IPR049874">
    <property type="entry name" value="ROK_cs"/>
</dbReference>
<dbReference type="Proteomes" id="UP001625389">
    <property type="component" value="Unassembled WGS sequence"/>
</dbReference>
<dbReference type="EMBL" id="JBGQPK010000021">
    <property type="protein sequence ID" value="MFL2029291.1"/>
    <property type="molecule type" value="Genomic_DNA"/>
</dbReference>
<dbReference type="SUPFAM" id="SSF46785">
    <property type="entry name" value="Winged helix' DNA-binding domain"/>
    <property type="match status" value="1"/>
</dbReference>
<dbReference type="RefSeq" id="WP_407137320.1">
    <property type="nucleotide sequence ID" value="NZ_JBGQPK010000021.1"/>
</dbReference>
<gene>
    <name evidence="4" type="ORF">ACEN34_06630</name>
</gene>
<protein>
    <submittedName>
        <fullName evidence="4">ROK family protein</fullName>
    </submittedName>
</protein>
<dbReference type="InterPro" id="IPR043129">
    <property type="entry name" value="ATPase_NBD"/>
</dbReference>
<dbReference type="PANTHER" id="PTHR18964:SF149">
    <property type="entry name" value="BIFUNCTIONAL UDP-N-ACETYLGLUCOSAMINE 2-EPIMERASE_N-ACETYLMANNOSAMINE KINASE"/>
    <property type="match status" value="1"/>
</dbReference>
<evidence type="ECO:0000313" key="4">
    <source>
        <dbReference type="EMBL" id="MFL2029291.1"/>
    </source>
</evidence>
<dbReference type="InterPro" id="IPR000600">
    <property type="entry name" value="ROK"/>
</dbReference>
<dbReference type="SUPFAM" id="SSF53067">
    <property type="entry name" value="Actin-like ATPase domain"/>
    <property type="match status" value="1"/>
</dbReference>
<keyword evidence="3" id="KW-0119">Carbohydrate metabolism</keyword>
<sequence length="388" mass="43230">MHITDIKRNNKKNILKVLYSKGLWSKRRIANRLNLSPSVVTRLCGELLDQKIIIPYELIESPHAGRRETKIDINPDYKYGVGISINNKSTALLLTDLKLNPIATRVIATNQQPQLYFDKLITAITALVADNQLTLTDLLGIGISIKGKTDGTQSYYGVWEQPVDVKTPLTAALHLPVFIDNGVRCSAIATQLRHAKKDFVMMKYIEAGIGAAVVRNSELLYGQNHSLAEIGHTIIDPSQDYCPICKRKGCLESIISIERLIDNVRANFSLEKTPVLWENCLQDATKITLDTIIEAADAGSIYLNHLLKRNAELFAIAVINAKVIFDINDFVIIGNLFKSQKFTAYFNAALNQYQLSEINGNISIRTQESNQLSAVALLINQGLLEQLN</sequence>
<keyword evidence="3" id="KW-0859">Xylose metabolism</keyword>
<name>A0ABW8UBR4_9LACO</name>
<evidence type="ECO:0000256" key="3">
    <source>
        <dbReference type="ARBA" id="ARBA00022629"/>
    </source>
</evidence>
<organism evidence="4 5">
    <name type="scientific">Loigolactobacillus zhaoyuanensis</name>
    <dbReference type="NCBI Taxonomy" id="2486017"/>
    <lineage>
        <taxon>Bacteria</taxon>
        <taxon>Bacillati</taxon>
        <taxon>Bacillota</taxon>
        <taxon>Bacilli</taxon>
        <taxon>Lactobacillales</taxon>
        <taxon>Lactobacillaceae</taxon>
        <taxon>Loigolactobacillus</taxon>
    </lineage>
</organism>
<evidence type="ECO:0000256" key="1">
    <source>
        <dbReference type="ARBA" id="ARBA00002486"/>
    </source>
</evidence>
<dbReference type="Gene3D" id="1.10.10.10">
    <property type="entry name" value="Winged helix-like DNA-binding domain superfamily/Winged helix DNA-binding domain"/>
    <property type="match status" value="1"/>
</dbReference>
<dbReference type="InterPro" id="IPR036390">
    <property type="entry name" value="WH_DNA-bd_sf"/>
</dbReference>
<comment type="caution">
    <text evidence="4">The sequence shown here is derived from an EMBL/GenBank/DDBJ whole genome shotgun (WGS) entry which is preliminary data.</text>
</comment>
<comment type="similarity">
    <text evidence="2">Belongs to the ROK (NagC/XylR) family.</text>
</comment>
<accession>A0ABW8UBR4</accession>
<dbReference type="Pfam" id="PF00480">
    <property type="entry name" value="ROK"/>
    <property type="match status" value="1"/>
</dbReference>